<organism evidence="2 3">
    <name type="scientific">Asanoa ferruginea</name>
    <dbReference type="NCBI Taxonomy" id="53367"/>
    <lineage>
        <taxon>Bacteria</taxon>
        <taxon>Bacillati</taxon>
        <taxon>Actinomycetota</taxon>
        <taxon>Actinomycetes</taxon>
        <taxon>Micromonosporales</taxon>
        <taxon>Micromonosporaceae</taxon>
        <taxon>Asanoa</taxon>
    </lineage>
</organism>
<dbReference type="EMBL" id="QUMQ01000001">
    <property type="protein sequence ID" value="REF95246.1"/>
    <property type="molecule type" value="Genomic_DNA"/>
</dbReference>
<dbReference type="PROSITE" id="PS51186">
    <property type="entry name" value="GNAT"/>
    <property type="match status" value="1"/>
</dbReference>
<dbReference type="GO" id="GO:0016747">
    <property type="term" value="F:acyltransferase activity, transferring groups other than amino-acyl groups"/>
    <property type="evidence" value="ECO:0007669"/>
    <property type="project" value="InterPro"/>
</dbReference>
<dbReference type="Proteomes" id="UP000256913">
    <property type="component" value="Unassembled WGS sequence"/>
</dbReference>
<dbReference type="PANTHER" id="PTHR39173:SF1">
    <property type="entry name" value="ACETYLTRANSFERASE"/>
    <property type="match status" value="1"/>
</dbReference>
<gene>
    <name evidence="2" type="ORF">DFJ67_1199</name>
</gene>
<name>A0A3D9ZCV5_9ACTN</name>
<dbReference type="PANTHER" id="PTHR39173">
    <property type="entry name" value="ACETYLTRANSFERASE"/>
    <property type="match status" value="1"/>
</dbReference>
<protein>
    <submittedName>
        <fullName evidence="2">Putative acetyltransferase</fullName>
    </submittedName>
</protein>
<keyword evidence="3" id="KW-1185">Reference proteome</keyword>
<sequence length="174" mass="19147">MPELIVPTTRLHAAFVECCDDWGPGLHEDGFGLGADDDVRSPDGFATWVRQRLYLTHAAGEPCPDERHASPRWIVENGQVLGGIALRHKFDDDLGQIGYGVRPSARRRGLASWALGEMLVEARAVLGLDRILIPCLRDNLASARTIERNGGVLEGVRDTDHGPVRRYWITLASG</sequence>
<proteinExistence type="predicted"/>
<dbReference type="SUPFAM" id="SSF55729">
    <property type="entry name" value="Acyl-CoA N-acyltransferases (Nat)"/>
    <property type="match status" value="1"/>
</dbReference>
<dbReference type="Gene3D" id="3.40.630.30">
    <property type="match status" value="1"/>
</dbReference>
<dbReference type="Pfam" id="PF13302">
    <property type="entry name" value="Acetyltransf_3"/>
    <property type="match status" value="1"/>
</dbReference>
<accession>A0A3D9ZCV5</accession>
<dbReference type="InterPro" id="IPR016181">
    <property type="entry name" value="Acyl_CoA_acyltransferase"/>
</dbReference>
<evidence type="ECO:0000259" key="1">
    <source>
        <dbReference type="PROSITE" id="PS51186"/>
    </source>
</evidence>
<comment type="caution">
    <text evidence="2">The sequence shown here is derived from an EMBL/GenBank/DDBJ whole genome shotgun (WGS) entry which is preliminary data.</text>
</comment>
<keyword evidence="2" id="KW-0808">Transferase</keyword>
<dbReference type="RefSeq" id="WP_116066966.1">
    <property type="nucleotide sequence ID" value="NZ_BONB01000015.1"/>
</dbReference>
<evidence type="ECO:0000313" key="3">
    <source>
        <dbReference type="Proteomes" id="UP000256913"/>
    </source>
</evidence>
<dbReference type="CDD" id="cd04301">
    <property type="entry name" value="NAT_SF"/>
    <property type="match status" value="1"/>
</dbReference>
<dbReference type="InterPro" id="IPR000182">
    <property type="entry name" value="GNAT_dom"/>
</dbReference>
<dbReference type="AlphaFoldDB" id="A0A3D9ZCV5"/>
<dbReference type="OrthoDB" id="9797989at2"/>
<evidence type="ECO:0000313" key="2">
    <source>
        <dbReference type="EMBL" id="REF95246.1"/>
    </source>
</evidence>
<feature type="domain" description="N-acetyltransferase" evidence="1">
    <location>
        <begin position="32"/>
        <end position="172"/>
    </location>
</feature>
<reference evidence="2 3" key="1">
    <citation type="submission" date="2018-08" db="EMBL/GenBank/DDBJ databases">
        <title>Sequencing the genomes of 1000 actinobacteria strains.</title>
        <authorList>
            <person name="Klenk H.-P."/>
        </authorList>
    </citation>
    <scope>NUCLEOTIDE SEQUENCE [LARGE SCALE GENOMIC DNA]</scope>
    <source>
        <strain evidence="2 3">DSM 44099</strain>
    </source>
</reference>